<organism evidence="2 3">
    <name type="scientific">Enterovirga aerilata</name>
    <dbReference type="NCBI Taxonomy" id="2730920"/>
    <lineage>
        <taxon>Bacteria</taxon>
        <taxon>Pseudomonadati</taxon>
        <taxon>Pseudomonadota</taxon>
        <taxon>Alphaproteobacteria</taxon>
        <taxon>Hyphomicrobiales</taxon>
        <taxon>Methylobacteriaceae</taxon>
        <taxon>Enterovirga</taxon>
    </lineage>
</organism>
<sequence>MAHYDFVDTGGNVSVVPLRGDKPEHLGMAGVKYDGGKIRFDLVPPDALAAVAMVLTFGAAKYADRNWEKGIDLARLRAAMMRHLNRIELGEDIDGETGLPHMAHAACCAMMALALWMRQPTPHDSRAKNLNTVTTDKLFSAVGGAIARVRGDVAE</sequence>
<keyword evidence="3" id="KW-1185">Reference proteome</keyword>
<dbReference type="RefSeq" id="WP_171220232.1">
    <property type="nucleotide sequence ID" value="NZ_JABEPP010000006.1"/>
</dbReference>
<feature type="domain" description="dATP/dGTP diphosphohydrolase N-terminal" evidence="1">
    <location>
        <begin position="30"/>
        <end position="120"/>
    </location>
</feature>
<accession>A0A849IEY2</accession>
<dbReference type="Pfam" id="PF18909">
    <property type="entry name" value="dGTP_diPhyd_N"/>
    <property type="match status" value="1"/>
</dbReference>
<dbReference type="AlphaFoldDB" id="A0A849IEY2"/>
<dbReference type="Proteomes" id="UP000564885">
    <property type="component" value="Unassembled WGS sequence"/>
</dbReference>
<protein>
    <recommendedName>
        <fullName evidence="1">dATP/dGTP diphosphohydrolase N-terminal domain-containing protein</fullName>
    </recommendedName>
</protein>
<dbReference type="EMBL" id="JABEPP010000006">
    <property type="protein sequence ID" value="NNM74785.1"/>
    <property type="molecule type" value="Genomic_DNA"/>
</dbReference>
<name>A0A849IEY2_9HYPH</name>
<gene>
    <name evidence="2" type="ORF">HJG44_20700</name>
</gene>
<evidence type="ECO:0000313" key="2">
    <source>
        <dbReference type="EMBL" id="NNM74785.1"/>
    </source>
</evidence>
<dbReference type="InterPro" id="IPR044038">
    <property type="entry name" value="dATP/dGTP_diPOhydrolase_N"/>
</dbReference>
<reference evidence="2 3" key="1">
    <citation type="submission" date="2020-04" db="EMBL/GenBank/DDBJ databases">
        <title>Enterovirga sp. isolate from soil.</title>
        <authorList>
            <person name="Chea S."/>
            <person name="Kim D.-U."/>
        </authorList>
    </citation>
    <scope>NUCLEOTIDE SEQUENCE [LARGE SCALE GENOMIC DNA]</scope>
    <source>
        <strain evidence="2 3">DB1703</strain>
    </source>
</reference>
<comment type="caution">
    <text evidence="2">The sequence shown here is derived from an EMBL/GenBank/DDBJ whole genome shotgun (WGS) entry which is preliminary data.</text>
</comment>
<evidence type="ECO:0000313" key="3">
    <source>
        <dbReference type="Proteomes" id="UP000564885"/>
    </source>
</evidence>
<proteinExistence type="predicted"/>
<evidence type="ECO:0000259" key="1">
    <source>
        <dbReference type="Pfam" id="PF18909"/>
    </source>
</evidence>